<dbReference type="InterPro" id="IPR050932">
    <property type="entry name" value="TM2D1-3-like"/>
</dbReference>
<evidence type="ECO:0000259" key="9">
    <source>
        <dbReference type="Pfam" id="PF13248"/>
    </source>
</evidence>
<evidence type="ECO:0000256" key="2">
    <source>
        <dbReference type="ARBA" id="ARBA00022692"/>
    </source>
</evidence>
<evidence type="ECO:0000256" key="1">
    <source>
        <dbReference type="ARBA" id="ARBA00004141"/>
    </source>
</evidence>
<protein>
    <submittedName>
        <fullName evidence="10">Uncharacterized protein</fullName>
    </submittedName>
</protein>
<evidence type="ECO:0000256" key="4">
    <source>
        <dbReference type="ARBA" id="ARBA00022989"/>
    </source>
</evidence>
<keyword evidence="6" id="KW-0325">Glycoprotein</keyword>
<feature type="transmembrane region" description="Helical" evidence="7">
    <location>
        <begin position="74"/>
        <end position="98"/>
    </location>
</feature>
<organism evidence="10">
    <name type="scientific">bioreactor metagenome</name>
    <dbReference type="NCBI Taxonomy" id="1076179"/>
    <lineage>
        <taxon>unclassified sequences</taxon>
        <taxon>metagenomes</taxon>
        <taxon>ecological metagenomes</taxon>
    </lineage>
</organism>
<evidence type="ECO:0000259" key="8">
    <source>
        <dbReference type="Pfam" id="PF05154"/>
    </source>
</evidence>
<evidence type="ECO:0000256" key="7">
    <source>
        <dbReference type="SAM" id="Phobius"/>
    </source>
</evidence>
<reference evidence="10" key="1">
    <citation type="submission" date="2019-08" db="EMBL/GenBank/DDBJ databases">
        <authorList>
            <person name="Kucharzyk K."/>
            <person name="Murdoch R.W."/>
            <person name="Higgins S."/>
            <person name="Loffler F."/>
        </authorList>
    </citation>
    <scope>NUCLEOTIDE SEQUENCE</scope>
</reference>
<name>A0A644TSZ3_9ZZZZ</name>
<feature type="domain" description="TM2" evidence="8">
    <location>
        <begin position="46"/>
        <end position="94"/>
    </location>
</feature>
<comment type="caution">
    <text evidence="10">The sequence shown here is derived from an EMBL/GenBank/DDBJ whole genome shotgun (WGS) entry which is preliminary data.</text>
</comment>
<gene>
    <name evidence="10" type="ORF">SDC9_15867</name>
</gene>
<dbReference type="EMBL" id="VSSQ01000051">
    <property type="protein sequence ID" value="MPL70116.1"/>
    <property type="molecule type" value="Genomic_DNA"/>
</dbReference>
<dbReference type="InterPro" id="IPR007829">
    <property type="entry name" value="TM2"/>
</dbReference>
<dbReference type="PANTHER" id="PTHR21016:SF7">
    <property type="entry name" value="TM2 DOMAIN-CONTAINING PROTEIN 3"/>
    <property type="match status" value="1"/>
</dbReference>
<proteinExistence type="predicted"/>
<dbReference type="InterPro" id="IPR059113">
    <property type="entry name" value="Znf_ribbon"/>
</dbReference>
<evidence type="ECO:0000256" key="3">
    <source>
        <dbReference type="ARBA" id="ARBA00022729"/>
    </source>
</evidence>
<accession>A0A644TSZ3</accession>
<evidence type="ECO:0000256" key="5">
    <source>
        <dbReference type="ARBA" id="ARBA00023136"/>
    </source>
</evidence>
<feature type="transmembrane region" description="Helical" evidence="7">
    <location>
        <begin position="49"/>
        <end position="68"/>
    </location>
</feature>
<evidence type="ECO:0000256" key="6">
    <source>
        <dbReference type="ARBA" id="ARBA00023180"/>
    </source>
</evidence>
<dbReference type="PANTHER" id="PTHR21016">
    <property type="entry name" value="BETA-AMYLOID BINDING PROTEIN-RELATED"/>
    <property type="match status" value="1"/>
</dbReference>
<dbReference type="GO" id="GO:0016020">
    <property type="term" value="C:membrane"/>
    <property type="evidence" value="ECO:0007669"/>
    <property type="project" value="UniProtKB-SubCell"/>
</dbReference>
<comment type="subcellular location">
    <subcellularLocation>
        <location evidence="1">Membrane</location>
        <topology evidence="1">Multi-pass membrane protein</topology>
    </subcellularLocation>
</comment>
<keyword evidence="4 7" id="KW-1133">Transmembrane helix</keyword>
<dbReference type="Pfam" id="PF13248">
    <property type="entry name" value="Zn_ribbon_3"/>
    <property type="match status" value="1"/>
</dbReference>
<dbReference type="Pfam" id="PF05154">
    <property type="entry name" value="TM2"/>
    <property type="match status" value="1"/>
</dbReference>
<keyword evidence="3" id="KW-0732">Signal</keyword>
<evidence type="ECO:0000313" key="10">
    <source>
        <dbReference type="EMBL" id="MPL70116.1"/>
    </source>
</evidence>
<keyword evidence="5 7" id="KW-0472">Membrane</keyword>
<feature type="domain" description="Putative zinc-ribbon" evidence="9">
    <location>
        <begin position="6"/>
        <end position="29"/>
    </location>
</feature>
<dbReference type="AlphaFoldDB" id="A0A644TSZ3"/>
<sequence>MKKDYEKYCHSCGAIIDKQAETCPKCGERQSRFSNNNPQKINAEMNSQWLITLLLCVILGYLGAHRFYHGKYGTAILMIITCGGFGIWYIVDIIFIILGQFKDKDGNYVTMN</sequence>
<keyword evidence="2 7" id="KW-0812">Transmembrane</keyword>